<gene>
    <name evidence="3" type="ORF">F2Q69_00056320</name>
</gene>
<dbReference type="FunFam" id="3.10.20.90:FF:000154">
    <property type="entry name" value="Large proline-rich protein BAG6"/>
    <property type="match status" value="1"/>
</dbReference>
<sequence length="657" mass="69346">MAHNGNDEVMASQCASAMVDINIKTLDSQTHTLRVDKCVPVPALKEQIASVTGVVTEQQRLICRGQVMKDDQLLSAYHVEDGHTLHMVVRQPISPLSEGLTGNAAADPAASAGDQPSGQRSRVLVGSFNIDQADGVYSDLGQIVSAVLGSLGISNTEGGGNGMEGIDSMGPLLESLTRSSGGRSVTPNEADQTSTPLASSQPAVFTPLVIPDSLSTLSEYLNHLRQEFAANGSNANNLQVPVNSMGNVQESASTTGESRIPRPSHLAEVLQSTRQLLTGEVADCLSNLSRQLVDHVNVTDPSTRRLCQSNMIQSGTLLENLGISLMELGRTTMMLRLGQTPDDAVVNAGPAVFISPTGGNPLPSHSSRTGTSTGGLQAGTTHSSPFGGQSVTSTPRNIEIRIRTGSWMPSSGTNQREESNTQQTPGQSVPPPPSGTTDSSPSVRGPSETPRNPVALVIPVVARYQQVSTGERNSTGLNGVHQPVAESSRQPQSASTPGNMPSAMLLIYLLKCLLEETVFCVVVCDSTSAPGARGFAEFRNRIHQILRPVTSREEPQVAVYSSATASTETNEAVSNAQVEPAATGMDEGNFISSVLQQIMPFISQNVPSSSSAETAGRASNSNRQASSRQEEEGAERGESSRRPEPPSSPESKRQKRE</sequence>
<dbReference type="CDD" id="cd17039">
    <property type="entry name" value="Ubl_ubiquitin_like"/>
    <property type="match status" value="1"/>
</dbReference>
<dbReference type="Pfam" id="PF00240">
    <property type="entry name" value="ubiquitin"/>
    <property type="match status" value="1"/>
</dbReference>
<dbReference type="SUPFAM" id="SSF54236">
    <property type="entry name" value="Ubiquitin-like"/>
    <property type="match status" value="1"/>
</dbReference>
<dbReference type="Gene3D" id="3.10.20.90">
    <property type="entry name" value="Phosphatidylinositol 3-kinase Catalytic Subunit, Chain A, domain 1"/>
    <property type="match status" value="1"/>
</dbReference>
<evidence type="ECO:0000259" key="2">
    <source>
        <dbReference type="PROSITE" id="PS50053"/>
    </source>
</evidence>
<dbReference type="Proteomes" id="UP000712600">
    <property type="component" value="Unassembled WGS sequence"/>
</dbReference>
<protein>
    <recommendedName>
        <fullName evidence="2">Ubiquitin-like domain-containing protein</fullName>
    </recommendedName>
</protein>
<evidence type="ECO:0000313" key="3">
    <source>
        <dbReference type="EMBL" id="KAF3487935.1"/>
    </source>
</evidence>
<feature type="region of interest" description="Disordered" evidence="1">
    <location>
        <begin position="605"/>
        <end position="657"/>
    </location>
</feature>
<feature type="region of interest" description="Disordered" evidence="1">
    <location>
        <begin position="469"/>
        <end position="497"/>
    </location>
</feature>
<feature type="compositionally biased region" description="Basic and acidic residues" evidence="1">
    <location>
        <begin position="628"/>
        <end position="644"/>
    </location>
</feature>
<dbReference type="EMBL" id="QGKX02002183">
    <property type="protein sequence ID" value="KAF3487935.1"/>
    <property type="molecule type" value="Genomic_DNA"/>
</dbReference>
<evidence type="ECO:0000256" key="1">
    <source>
        <dbReference type="SAM" id="MobiDB-lite"/>
    </source>
</evidence>
<dbReference type="PANTHER" id="PTHR15204">
    <property type="entry name" value="LARGE PROLINE-RICH PROTEIN BAG6"/>
    <property type="match status" value="1"/>
</dbReference>
<feature type="region of interest" description="Disordered" evidence="1">
    <location>
        <begin position="99"/>
        <end position="120"/>
    </location>
</feature>
<feature type="domain" description="Ubiquitin-like" evidence="2">
    <location>
        <begin position="19"/>
        <end position="94"/>
    </location>
</feature>
<dbReference type="SMART" id="SM00213">
    <property type="entry name" value="UBQ"/>
    <property type="match status" value="1"/>
</dbReference>
<accession>A0A8S9MVA3</accession>
<dbReference type="PROSITE" id="PS50053">
    <property type="entry name" value="UBIQUITIN_2"/>
    <property type="match status" value="1"/>
</dbReference>
<feature type="compositionally biased region" description="Polar residues" evidence="1">
    <location>
        <begin position="176"/>
        <end position="199"/>
    </location>
</feature>
<organism evidence="3 4">
    <name type="scientific">Brassica cretica</name>
    <name type="common">Mustard</name>
    <dbReference type="NCBI Taxonomy" id="69181"/>
    <lineage>
        <taxon>Eukaryota</taxon>
        <taxon>Viridiplantae</taxon>
        <taxon>Streptophyta</taxon>
        <taxon>Embryophyta</taxon>
        <taxon>Tracheophyta</taxon>
        <taxon>Spermatophyta</taxon>
        <taxon>Magnoliopsida</taxon>
        <taxon>eudicotyledons</taxon>
        <taxon>Gunneridae</taxon>
        <taxon>Pentapetalae</taxon>
        <taxon>rosids</taxon>
        <taxon>malvids</taxon>
        <taxon>Brassicales</taxon>
        <taxon>Brassicaceae</taxon>
        <taxon>Brassiceae</taxon>
        <taxon>Brassica</taxon>
    </lineage>
</organism>
<evidence type="ECO:0000313" key="4">
    <source>
        <dbReference type="Proteomes" id="UP000712600"/>
    </source>
</evidence>
<feature type="compositionally biased region" description="Polar residues" evidence="1">
    <location>
        <begin position="407"/>
        <end position="427"/>
    </location>
</feature>
<dbReference type="GO" id="GO:0071818">
    <property type="term" value="C:BAT3 complex"/>
    <property type="evidence" value="ECO:0007669"/>
    <property type="project" value="TreeGrafter"/>
</dbReference>
<dbReference type="GO" id="GO:0036503">
    <property type="term" value="P:ERAD pathway"/>
    <property type="evidence" value="ECO:0007669"/>
    <property type="project" value="TreeGrafter"/>
</dbReference>
<dbReference type="PANTHER" id="PTHR15204:SF0">
    <property type="entry name" value="LARGE PROLINE-RICH PROTEIN BAG6"/>
    <property type="match status" value="1"/>
</dbReference>
<comment type="caution">
    <text evidence="3">The sequence shown here is derived from an EMBL/GenBank/DDBJ whole genome shotgun (WGS) entry which is preliminary data.</text>
</comment>
<name>A0A8S9MVA3_BRACR</name>
<feature type="region of interest" description="Disordered" evidence="1">
    <location>
        <begin position="159"/>
        <end position="199"/>
    </location>
</feature>
<feature type="compositionally biased region" description="Low complexity" evidence="1">
    <location>
        <begin position="617"/>
        <end position="627"/>
    </location>
</feature>
<feature type="region of interest" description="Disordered" evidence="1">
    <location>
        <begin position="356"/>
        <end position="454"/>
    </location>
</feature>
<dbReference type="InterPro" id="IPR000626">
    <property type="entry name" value="Ubiquitin-like_dom"/>
</dbReference>
<dbReference type="InterPro" id="IPR029071">
    <property type="entry name" value="Ubiquitin-like_domsf"/>
</dbReference>
<dbReference type="AlphaFoldDB" id="A0A8S9MVA3"/>
<dbReference type="GO" id="GO:0051787">
    <property type="term" value="F:misfolded protein binding"/>
    <property type="evidence" value="ECO:0007669"/>
    <property type="project" value="TreeGrafter"/>
</dbReference>
<dbReference type="GO" id="GO:0031593">
    <property type="term" value="F:polyubiquitin modification-dependent protein binding"/>
    <property type="evidence" value="ECO:0007669"/>
    <property type="project" value="TreeGrafter"/>
</dbReference>
<proteinExistence type="predicted"/>
<feature type="compositionally biased region" description="Polar residues" evidence="1">
    <location>
        <begin position="378"/>
        <end position="396"/>
    </location>
</feature>
<feature type="compositionally biased region" description="Polar residues" evidence="1">
    <location>
        <begin position="485"/>
        <end position="497"/>
    </location>
</feature>
<reference evidence="3" key="1">
    <citation type="submission" date="2019-12" db="EMBL/GenBank/DDBJ databases">
        <title>Genome sequencing and annotation of Brassica cretica.</title>
        <authorList>
            <person name="Studholme D.J."/>
            <person name="Sarris P."/>
        </authorList>
    </citation>
    <scope>NUCLEOTIDE SEQUENCE</scope>
    <source>
        <strain evidence="3">PFS-109/04</strain>
        <tissue evidence="3">Leaf</tissue>
    </source>
</reference>